<evidence type="ECO:0000313" key="3">
    <source>
        <dbReference type="Proteomes" id="UP001056384"/>
    </source>
</evidence>
<name>A0A9Q9ATE3_9PEZI</name>
<dbReference type="InterPro" id="IPR029058">
    <property type="entry name" value="AB_hydrolase_fold"/>
</dbReference>
<organism evidence="2 3">
    <name type="scientific">Septoria linicola</name>
    <dbReference type="NCBI Taxonomy" id="215465"/>
    <lineage>
        <taxon>Eukaryota</taxon>
        <taxon>Fungi</taxon>
        <taxon>Dikarya</taxon>
        <taxon>Ascomycota</taxon>
        <taxon>Pezizomycotina</taxon>
        <taxon>Dothideomycetes</taxon>
        <taxon>Dothideomycetidae</taxon>
        <taxon>Mycosphaerellales</taxon>
        <taxon>Mycosphaerellaceae</taxon>
        <taxon>Septoria</taxon>
    </lineage>
</organism>
<feature type="domain" description="AB hydrolase-1" evidence="1">
    <location>
        <begin position="37"/>
        <end position="149"/>
    </location>
</feature>
<proteinExistence type="predicted"/>
<accession>A0A9Q9ATE3</accession>
<dbReference type="AlphaFoldDB" id="A0A9Q9ATE3"/>
<gene>
    <name evidence="2" type="ORF">Slin15195_G037300</name>
</gene>
<dbReference type="Pfam" id="PF00561">
    <property type="entry name" value="Abhydrolase_1"/>
    <property type="match status" value="1"/>
</dbReference>
<keyword evidence="2" id="KW-0378">Hydrolase</keyword>
<dbReference type="Gene3D" id="3.40.50.1820">
    <property type="entry name" value="alpha/beta hydrolase"/>
    <property type="match status" value="1"/>
</dbReference>
<keyword evidence="3" id="KW-1185">Reference proteome</keyword>
<dbReference type="SUPFAM" id="SSF53474">
    <property type="entry name" value="alpha/beta-Hydrolases"/>
    <property type="match status" value="1"/>
</dbReference>
<protein>
    <submittedName>
        <fullName evidence="2">Alpha/beta hydrolase-1</fullName>
    </submittedName>
</protein>
<dbReference type="Proteomes" id="UP001056384">
    <property type="component" value="Chromosome 2"/>
</dbReference>
<dbReference type="GO" id="GO:0016787">
    <property type="term" value="F:hydrolase activity"/>
    <property type="evidence" value="ECO:0007669"/>
    <property type="project" value="UniProtKB-KW"/>
</dbReference>
<evidence type="ECO:0000313" key="2">
    <source>
        <dbReference type="EMBL" id="USW50411.1"/>
    </source>
</evidence>
<dbReference type="OrthoDB" id="408373at2759"/>
<reference evidence="2" key="1">
    <citation type="submission" date="2022-06" db="EMBL/GenBank/DDBJ databases">
        <title>Complete genome sequences of two strains of the flax pathogen Septoria linicola.</title>
        <authorList>
            <person name="Lapalu N."/>
            <person name="Simon A."/>
            <person name="Demenou B."/>
            <person name="Paumier D."/>
            <person name="Guillot M.-P."/>
            <person name="Gout L."/>
            <person name="Valade R."/>
        </authorList>
    </citation>
    <scope>NUCLEOTIDE SEQUENCE</scope>
    <source>
        <strain evidence="2">SE15195</strain>
    </source>
</reference>
<dbReference type="PANTHER" id="PTHR43329">
    <property type="entry name" value="EPOXIDE HYDROLASE"/>
    <property type="match status" value="1"/>
</dbReference>
<dbReference type="EMBL" id="CP099419">
    <property type="protein sequence ID" value="USW50411.1"/>
    <property type="molecule type" value="Genomic_DNA"/>
</dbReference>
<dbReference type="InterPro" id="IPR000073">
    <property type="entry name" value="AB_hydrolase_1"/>
</dbReference>
<evidence type="ECO:0000259" key="1">
    <source>
        <dbReference type="Pfam" id="PF00561"/>
    </source>
</evidence>
<sequence>MADQTIQTLHPFLQENATKVSSGGTVKSYSHDHGSGPVFCMVHGWPQSSYMWRHVVSELKDKISLFLPELPGYGFSSLPPKHDKRTVGNLIVEALQQVFGKERPIIWCGHDRGGKIGHRLIVDNNPSHNIKSAILIDIVPTAEQWAAFANPAASAAYYHWPFLAVPTAPQMIEAMGSGHWTKLNLERSKGGSEDGVAKFKEDDAIGHYCNQFTNPEATAGACGDYSAGAFEDVDEQKKDQAAGKKVTTPLMVIWSASNLGRMHDVQKVWSGWVEKPDGVRFEPIPDGFGHYLPEECPDRVLPLLKSWIDQYT</sequence>